<dbReference type="EC" id="3.4.11.5" evidence="8"/>
<dbReference type="Pfam" id="PF00561">
    <property type="entry name" value="Abhydrolase_1"/>
    <property type="match status" value="1"/>
</dbReference>
<sequence length="317" mass="35592">MTDLYPQTDPYETGMLDVGEGNLIYWEACGTPDGKPALVVHGGPGFGFTPEHRQYFDPERYQVILFDQRGCGRSKPPASDPETDMRQNTTDHLLADMEQLREHLGIDRWLLFGGSWGATLSLAYAEGHPQRVSEIVLSGVTTTRPTEIEWLYHGLARFFPEAWERFREGVDAEDNELIATYARRMADPDPEVRRRTADAWCAWEDTVISEELDGTADVFGGLPRDKKHSFVRIAAHYFAHRAWLDDGVLLQNADRLAGIPGVLIHGRFDLAAPLGTAWELNRQWSDSELTVVEDSGHTGSDTMTKLKRDALDSFAGK</sequence>
<dbReference type="GO" id="GO:0006508">
    <property type="term" value="P:proteolysis"/>
    <property type="evidence" value="ECO:0007669"/>
    <property type="project" value="UniProtKB-KW"/>
</dbReference>
<dbReference type="GO" id="GO:0004177">
    <property type="term" value="F:aminopeptidase activity"/>
    <property type="evidence" value="ECO:0007669"/>
    <property type="project" value="UniProtKB-KW"/>
</dbReference>
<dbReference type="PANTHER" id="PTHR43722">
    <property type="entry name" value="PROLINE IMINOPEPTIDASE"/>
    <property type="match status" value="1"/>
</dbReference>
<dbReference type="InterPro" id="IPR029058">
    <property type="entry name" value="AB_hydrolase_fold"/>
</dbReference>
<evidence type="ECO:0000256" key="8">
    <source>
        <dbReference type="RuleBase" id="RU003421"/>
    </source>
</evidence>
<dbReference type="RefSeq" id="WP_379692311.1">
    <property type="nucleotide sequence ID" value="NZ_JBHSXH010000005.1"/>
</dbReference>
<keyword evidence="11" id="KW-1185">Reference proteome</keyword>
<comment type="catalytic activity">
    <reaction evidence="1 8">
        <text>Release of N-terminal proline from a peptide.</text>
        <dbReference type="EC" id="3.4.11.5"/>
    </reaction>
</comment>
<evidence type="ECO:0000256" key="1">
    <source>
        <dbReference type="ARBA" id="ARBA00001585"/>
    </source>
</evidence>
<dbReference type="InterPro" id="IPR005944">
    <property type="entry name" value="Pro_iminopeptidase"/>
</dbReference>
<evidence type="ECO:0000313" key="11">
    <source>
        <dbReference type="Proteomes" id="UP001596408"/>
    </source>
</evidence>
<evidence type="ECO:0000256" key="3">
    <source>
        <dbReference type="ARBA" id="ARBA00010088"/>
    </source>
</evidence>
<evidence type="ECO:0000259" key="9">
    <source>
        <dbReference type="Pfam" id="PF00561"/>
    </source>
</evidence>
<proteinExistence type="inferred from homology"/>
<evidence type="ECO:0000313" key="10">
    <source>
        <dbReference type="EMBL" id="MFC6823807.1"/>
    </source>
</evidence>
<evidence type="ECO:0000256" key="2">
    <source>
        <dbReference type="ARBA" id="ARBA00004496"/>
    </source>
</evidence>
<dbReference type="AlphaFoldDB" id="A0ABD5TT78"/>
<name>A0ABD5TT78_9EURY</name>
<dbReference type="PRINTS" id="PR00111">
    <property type="entry name" value="ABHYDROLASE"/>
</dbReference>
<dbReference type="InterPro" id="IPR002410">
    <property type="entry name" value="Peptidase_S33"/>
</dbReference>
<evidence type="ECO:0000256" key="4">
    <source>
        <dbReference type="ARBA" id="ARBA00022438"/>
    </source>
</evidence>
<gene>
    <name evidence="10" type="primary">pip</name>
    <name evidence="10" type="ORF">ACFQEV_02170</name>
</gene>
<dbReference type="Proteomes" id="UP001596408">
    <property type="component" value="Unassembled WGS sequence"/>
</dbReference>
<evidence type="ECO:0000256" key="6">
    <source>
        <dbReference type="ARBA" id="ARBA00022670"/>
    </source>
</evidence>
<dbReference type="SUPFAM" id="SSF53474">
    <property type="entry name" value="alpha/beta-Hydrolases"/>
    <property type="match status" value="1"/>
</dbReference>
<evidence type="ECO:0000256" key="7">
    <source>
        <dbReference type="ARBA" id="ARBA00022801"/>
    </source>
</evidence>
<comment type="similarity">
    <text evidence="3 8">Belongs to the peptidase S33 family.</text>
</comment>
<reference evidence="10 11" key="1">
    <citation type="journal article" date="2019" name="Int. J. Syst. Evol. Microbiol.">
        <title>The Global Catalogue of Microorganisms (GCM) 10K type strain sequencing project: providing services to taxonomists for standard genome sequencing and annotation.</title>
        <authorList>
            <consortium name="The Broad Institute Genomics Platform"/>
            <consortium name="The Broad Institute Genome Sequencing Center for Infectious Disease"/>
            <person name="Wu L."/>
            <person name="Ma J."/>
        </authorList>
    </citation>
    <scope>NUCLEOTIDE SEQUENCE [LARGE SCALE GENOMIC DNA]</scope>
    <source>
        <strain evidence="10 11">YIM 94188</strain>
    </source>
</reference>
<keyword evidence="5" id="KW-0963">Cytoplasm</keyword>
<protein>
    <recommendedName>
        <fullName evidence="8">Proline iminopeptidase</fullName>
        <ecNumber evidence="8">3.4.11.5</ecNumber>
    </recommendedName>
</protein>
<comment type="subcellular location">
    <subcellularLocation>
        <location evidence="2">Cytoplasm</location>
    </subcellularLocation>
</comment>
<keyword evidence="6 8" id="KW-0645">Protease</keyword>
<keyword evidence="7 8" id="KW-0378">Hydrolase</keyword>
<dbReference type="InterPro" id="IPR000073">
    <property type="entry name" value="AB_hydrolase_1"/>
</dbReference>
<dbReference type="PANTHER" id="PTHR43722:SF1">
    <property type="entry name" value="PROLINE IMINOPEPTIDASE"/>
    <property type="match status" value="1"/>
</dbReference>
<dbReference type="PRINTS" id="PR00793">
    <property type="entry name" value="PROAMNOPTASE"/>
</dbReference>
<evidence type="ECO:0000256" key="5">
    <source>
        <dbReference type="ARBA" id="ARBA00022490"/>
    </source>
</evidence>
<dbReference type="GO" id="GO:0005737">
    <property type="term" value="C:cytoplasm"/>
    <property type="evidence" value="ECO:0007669"/>
    <property type="project" value="UniProtKB-SubCell"/>
</dbReference>
<accession>A0ABD5TT78</accession>
<dbReference type="EMBL" id="JBHSXH010000005">
    <property type="protein sequence ID" value="MFC6823807.1"/>
    <property type="molecule type" value="Genomic_DNA"/>
</dbReference>
<dbReference type="Gene3D" id="3.40.50.1820">
    <property type="entry name" value="alpha/beta hydrolase"/>
    <property type="match status" value="1"/>
</dbReference>
<dbReference type="PIRSF" id="PIRSF006431">
    <property type="entry name" value="Pept_S33"/>
    <property type="match status" value="1"/>
</dbReference>
<feature type="domain" description="AB hydrolase-1" evidence="9">
    <location>
        <begin position="38"/>
        <end position="298"/>
    </location>
</feature>
<organism evidence="10 11">
    <name type="scientific">Halopelagius fulvigenes</name>
    <dbReference type="NCBI Taxonomy" id="1198324"/>
    <lineage>
        <taxon>Archaea</taxon>
        <taxon>Methanobacteriati</taxon>
        <taxon>Methanobacteriota</taxon>
        <taxon>Stenosarchaea group</taxon>
        <taxon>Halobacteria</taxon>
        <taxon>Halobacteriales</taxon>
        <taxon>Haloferacaceae</taxon>
    </lineage>
</organism>
<comment type="caution">
    <text evidence="10">The sequence shown here is derived from an EMBL/GenBank/DDBJ whole genome shotgun (WGS) entry which is preliminary data.</text>
</comment>
<keyword evidence="4 8" id="KW-0031">Aminopeptidase</keyword>
<dbReference type="NCBIfam" id="TIGR01249">
    <property type="entry name" value="pro_imino_pep_1"/>
    <property type="match status" value="1"/>
</dbReference>